<dbReference type="InterPro" id="IPR002877">
    <property type="entry name" value="RNA_MeTrfase_FtsJ_dom"/>
</dbReference>
<dbReference type="RefSeq" id="WP_092035848.1">
    <property type="nucleotide sequence ID" value="NZ_FOOK01000004.1"/>
</dbReference>
<sequence>MAKERLDVLLVKRGYAPSREQARRTIMAGLVRVGGERADKPGVRVPVDASIEVEGPLHPYVSRGGLKLEEALRVFSIDLTGRVVIDIGASTGGFTDCALQKGARIVYAVDVGYGQLAWKLRQDPRVVVMERTNFRHFRPEDLKGERPDVGTVDVSFISLAHILPPLARLLSPPGEVVALVKPQFEAGKEQVGKGGIVRDPAVHRRVLMDHLDVAAQSGFRVLGLTPSPIAGGEGNIEFLSHLILASSPRPAVSAEDVERVVEAAHRRISK</sequence>
<dbReference type="SUPFAM" id="SSF53335">
    <property type="entry name" value="S-adenosyl-L-methionine-dependent methyltransferases"/>
    <property type="match status" value="1"/>
</dbReference>
<dbReference type="Gene3D" id="3.40.50.150">
    <property type="entry name" value="Vaccinia Virus protein VP39"/>
    <property type="match status" value="1"/>
</dbReference>
<dbReference type="CDD" id="cd00165">
    <property type="entry name" value="S4"/>
    <property type="match status" value="1"/>
</dbReference>
<evidence type="ECO:0000256" key="3">
    <source>
        <dbReference type="PROSITE-ProRule" id="PRU00182"/>
    </source>
</evidence>
<name>A0A1I2L5N2_9BACL</name>
<dbReference type="Proteomes" id="UP000198661">
    <property type="component" value="Unassembled WGS sequence"/>
</dbReference>
<dbReference type="STRING" id="201973.SAMN04488025_10423"/>
<evidence type="ECO:0000259" key="4">
    <source>
        <dbReference type="SMART" id="SM00363"/>
    </source>
</evidence>
<keyword evidence="1 3" id="KW-0694">RNA-binding</keyword>
<organism evidence="5 6">
    <name type="scientific">Planifilum fulgidum</name>
    <dbReference type="NCBI Taxonomy" id="201973"/>
    <lineage>
        <taxon>Bacteria</taxon>
        <taxon>Bacillati</taxon>
        <taxon>Bacillota</taxon>
        <taxon>Bacilli</taxon>
        <taxon>Bacillales</taxon>
        <taxon>Thermoactinomycetaceae</taxon>
        <taxon>Planifilum</taxon>
    </lineage>
</organism>
<dbReference type="SUPFAM" id="SSF55174">
    <property type="entry name" value="Alpha-L RNA-binding motif"/>
    <property type="match status" value="1"/>
</dbReference>
<keyword evidence="6" id="KW-1185">Reference proteome</keyword>
<dbReference type="InterPro" id="IPR029063">
    <property type="entry name" value="SAM-dependent_MTases_sf"/>
</dbReference>
<reference evidence="5 6" key="1">
    <citation type="submission" date="2016-10" db="EMBL/GenBank/DDBJ databases">
        <authorList>
            <person name="de Groot N.N."/>
        </authorList>
    </citation>
    <scope>NUCLEOTIDE SEQUENCE [LARGE SCALE GENOMIC DNA]</scope>
    <source>
        <strain evidence="5 6">DSM 44945</strain>
    </source>
</reference>
<dbReference type="PANTHER" id="PTHR32319">
    <property type="entry name" value="BACTERIAL HEMOLYSIN-LIKE PROTEIN"/>
    <property type="match status" value="1"/>
</dbReference>
<dbReference type="Gene3D" id="3.10.290.10">
    <property type="entry name" value="RNA-binding S4 domain"/>
    <property type="match status" value="1"/>
</dbReference>
<dbReference type="InterPro" id="IPR047048">
    <property type="entry name" value="TlyA"/>
</dbReference>
<dbReference type="GO" id="GO:0008168">
    <property type="term" value="F:methyltransferase activity"/>
    <property type="evidence" value="ECO:0007669"/>
    <property type="project" value="UniProtKB-KW"/>
</dbReference>
<dbReference type="PROSITE" id="PS50889">
    <property type="entry name" value="S4"/>
    <property type="match status" value="1"/>
</dbReference>
<accession>A0A1I2L5N2</accession>
<dbReference type="PIRSF" id="PIRSF005578">
    <property type="entry name" value="TlyA"/>
    <property type="match status" value="1"/>
</dbReference>
<dbReference type="GO" id="GO:0003723">
    <property type="term" value="F:RNA binding"/>
    <property type="evidence" value="ECO:0007669"/>
    <property type="project" value="UniProtKB-KW"/>
</dbReference>
<keyword evidence="5" id="KW-0489">Methyltransferase</keyword>
<dbReference type="GO" id="GO:0032259">
    <property type="term" value="P:methylation"/>
    <property type="evidence" value="ECO:0007669"/>
    <property type="project" value="UniProtKB-KW"/>
</dbReference>
<dbReference type="InterPro" id="IPR036986">
    <property type="entry name" value="S4_RNA-bd_sf"/>
</dbReference>
<gene>
    <name evidence="5" type="ORF">SAMN04488025_10423</name>
</gene>
<dbReference type="PANTHER" id="PTHR32319:SF0">
    <property type="entry name" value="BACTERIAL HEMOLYSIN-LIKE PROTEIN"/>
    <property type="match status" value="1"/>
</dbReference>
<dbReference type="NCBIfam" id="TIGR00478">
    <property type="entry name" value="tly"/>
    <property type="match status" value="1"/>
</dbReference>
<evidence type="ECO:0000313" key="5">
    <source>
        <dbReference type="EMBL" id="SFF73799.1"/>
    </source>
</evidence>
<evidence type="ECO:0000256" key="2">
    <source>
        <dbReference type="ARBA" id="ARBA00029460"/>
    </source>
</evidence>
<dbReference type="InterPro" id="IPR002942">
    <property type="entry name" value="S4_RNA-bd"/>
</dbReference>
<dbReference type="AlphaFoldDB" id="A0A1I2L5N2"/>
<dbReference type="CDD" id="cd02440">
    <property type="entry name" value="AdoMet_MTases"/>
    <property type="match status" value="1"/>
</dbReference>
<feature type="domain" description="RNA-binding S4" evidence="4">
    <location>
        <begin position="4"/>
        <end position="69"/>
    </location>
</feature>
<proteinExistence type="inferred from homology"/>
<dbReference type="Pfam" id="PF01479">
    <property type="entry name" value="S4"/>
    <property type="match status" value="1"/>
</dbReference>
<evidence type="ECO:0000256" key="1">
    <source>
        <dbReference type="ARBA" id="ARBA00022884"/>
    </source>
</evidence>
<dbReference type="Pfam" id="PF01728">
    <property type="entry name" value="FtsJ"/>
    <property type="match status" value="1"/>
</dbReference>
<keyword evidence="5" id="KW-0808">Transferase</keyword>
<evidence type="ECO:0000313" key="6">
    <source>
        <dbReference type="Proteomes" id="UP000198661"/>
    </source>
</evidence>
<comment type="similarity">
    <text evidence="2">Belongs to the TlyA family.</text>
</comment>
<dbReference type="EMBL" id="FOOK01000004">
    <property type="protein sequence ID" value="SFF73799.1"/>
    <property type="molecule type" value="Genomic_DNA"/>
</dbReference>
<dbReference type="SMART" id="SM00363">
    <property type="entry name" value="S4"/>
    <property type="match status" value="1"/>
</dbReference>
<dbReference type="InterPro" id="IPR004538">
    <property type="entry name" value="Hemolysin_A/TlyA"/>
</dbReference>
<dbReference type="OrthoDB" id="9784736at2"/>
<protein>
    <submittedName>
        <fullName evidence="5">23S rRNA (Cytidine1920-2'-O)/16S rRNA (Cytidine1409-2'-O)-methyltransferase</fullName>
    </submittedName>
</protein>